<keyword evidence="1" id="KW-1133">Transmembrane helix</keyword>
<dbReference type="EMBL" id="FQTT01000001">
    <property type="protein sequence ID" value="SHE24008.1"/>
    <property type="molecule type" value="Genomic_DNA"/>
</dbReference>
<dbReference type="InterPro" id="IPR046671">
    <property type="entry name" value="DUF6541"/>
</dbReference>
<evidence type="ECO:0008006" key="4">
    <source>
        <dbReference type="Google" id="ProtNLM"/>
    </source>
</evidence>
<dbReference type="STRING" id="1892869.ACGLYG10_0206"/>
<feature type="transmembrane region" description="Helical" evidence="1">
    <location>
        <begin position="104"/>
        <end position="121"/>
    </location>
</feature>
<evidence type="ECO:0000313" key="3">
    <source>
        <dbReference type="Proteomes" id="UP000184291"/>
    </source>
</evidence>
<feature type="transmembrane region" description="Helical" evidence="1">
    <location>
        <begin position="209"/>
        <end position="228"/>
    </location>
</feature>
<keyword evidence="1" id="KW-0472">Membrane</keyword>
<dbReference type="AlphaFoldDB" id="A0A1M4RVJ3"/>
<protein>
    <recommendedName>
        <fullName evidence="4">Glycosyltransferase RgtA/B/C/D-like domain-containing protein</fullName>
    </recommendedName>
</protein>
<dbReference type="Proteomes" id="UP000184291">
    <property type="component" value="Unassembled WGS sequence"/>
</dbReference>
<feature type="transmembrane region" description="Helical" evidence="1">
    <location>
        <begin position="133"/>
        <end position="152"/>
    </location>
</feature>
<evidence type="ECO:0000313" key="2">
    <source>
        <dbReference type="EMBL" id="SHE24008.1"/>
    </source>
</evidence>
<gene>
    <name evidence="2" type="ORF">ACGLYG10_0206</name>
</gene>
<evidence type="ECO:0000256" key="1">
    <source>
        <dbReference type="SAM" id="Phobius"/>
    </source>
</evidence>
<dbReference type="Pfam" id="PF20176">
    <property type="entry name" value="DUF6541"/>
    <property type="match status" value="1"/>
</dbReference>
<feature type="transmembrane region" description="Helical" evidence="1">
    <location>
        <begin position="181"/>
        <end position="197"/>
    </location>
</feature>
<feature type="transmembrane region" description="Helical" evidence="1">
    <location>
        <begin position="318"/>
        <end position="334"/>
    </location>
</feature>
<feature type="transmembrane region" description="Helical" evidence="1">
    <location>
        <begin position="159"/>
        <end position="175"/>
    </location>
</feature>
<name>A0A1M4RVJ3_9ACTO</name>
<keyword evidence="3" id="KW-1185">Reference proteome</keyword>
<feature type="transmembrane region" description="Helical" evidence="1">
    <location>
        <begin position="355"/>
        <end position="373"/>
    </location>
</feature>
<sequence>MAATLQLIVLTSVSRSADALLQNHDAMFHLNLIEETYRSGNASMFSAAKSLNGGQYYPNTWHTLASLLRPVVSTPAAFNIMLVLVCAMVVPFALVCLTRAAGGGGIATLVAPALGCASIWLPGFMVTFNAQVAAAWAIAIALSAAAAMLVVIRLRSTRLALGVGAVAVGGTTMAHAGAGQWLIIVMLFAGAVWLVGSPLSSGSALRRSVLAVAMVALPLSAMVAIPQLRVMGAYNHSVRPLETVVKQTLWLDPIDGSIWDNVLLVLLALTGVVILLRSRRLMLPAVWGSTVVLSVITALPEAPWWALTGGWWGDNNRYLATLALLSGCLAAIALETCAGARRTGKHARMPITRRMLGAVMACILVMFVAIPGVERFDFWTRRGYDETALVHPSWISSEERSALEALPPGTLDDAVVYGVPSSGAALVPVLSAGSAFVRIDTSRSLPSAQEYLAVHFNEINSDPRVCEIINRNGGEPMYYDDTTLDEEKASNEFPGYRDVDVTHGFELVAQLDTATLWRITACDGQ</sequence>
<feature type="transmembrane region" description="Helical" evidence="1">
    <location>
        <begin position="76"/>
        <end position="97"/>
    </location>
</feature>
<reference evidence="3" key="1">
    <citation type="submission" date="2016-09" db="EMBL/GenBank/DDBJ databases">
        <authorList>
            <person name="Strepis N."/>
        </authorList>
    </citation>
    <scope>NUCLEOTIDE SEQUENCE [LARGE SCALE GENOMIC DNA]</scope>
</reference>
<accession>A0A1M4RVJ3</accession>
<organism evidence="2 3">
    <name type="scientific">Actinomyces glycerinitolerans</name>
    <dbReference type="NCBI Taxonomy" id="1892869"/>
    <lineage>
        <taxon>Bacteria</taxon>
        <taxon>Bacillati</taxon>
        <taxon>Actinomycetota</taxon>
        <taxon>Actinomycetes</taxon>
        <taxon>Actinomycetales</taxon>
        <taxon>Actinomycetaceae</taxon>
        <taxon>Actinomyces</taxon>
    </lineage>
</organism>
<feature type="transmembrane region" description="Helical" evidence="1">
    <location>
        <begin position="283"/>
        <end position="306"/>
    </location>
</feature>
<keyword evidence="1" id="KW-0812">Transmembrane</keyword>
<dbReference type="OrthoDB" id="3169698at2"/>
<proteinExistence type="predicted"/>
<feature type="transmembrane region" description="Helical" evidence="1">
    <location>
        <begin position="258"/>
        <end position="276"/>
    </location>
</feature>